<evidence type="ECO:0000313" key="5">
    <source>
        <dbReference type="EMBL" id="SFM48649.1"/>
    </source>
</evidence>
<dbReference type="InterPro" id="IPR050595">
    <property type="entry name" value="Bact_response_regulator"/>
</dbReference>
<dbReference type="PANTHER" id="PTHR44591">
    <property type="entry name" value="STRESS RESPONSE REGULATOR PROTEIN 1"/>
    <property type="match status" value="1"/>
</dbReference>
<evidence type="ECO:0000259" key="4">
    <source>
        <dbReference type="PROSITE" id="PS50110"/>
    </source>
</evidence>
<dbReference type="RefSeq" id="WP_092023302.1">
    <property type="nucleotide sequence ID" value="NZ_FOUE01000004.1"/>
</dbReference>
<keyword evidence="6" id="KW-1185">Reference proteome</keyword>
<dbReference type="SMART" id="SM00448">
    <property type="entry name" value="REC"/>
    <property type="match status" value="1"/>
</dbReference>
<feature type="domain" description="Response regulatory" evidence="4">
    <location>
        <begin position="5"/>
        <end position="121"/>
    </location>
</feature>
<organism evidence="5 6">
    <name type="scientific">Marinobacter zhejiangensis</name>
    <dbReference type="NCBI Taxonomy" id="488535"/>
    <lineage>
        <taxon>Bacteria</taxon>
        <taxon>Pseudomonadati</taxon>
        <taxon>Pseudomonadota</taxon>
        <taxon>Gammaproteobacteria</taxon>
        <taxon>Pseudomonadales</taxon>
        <taxon>Marinobacteraceae</taxon>
        <taxon>Marinobacter</taxon>
    </lineage>
</organism>
<evidence type="ECO:0000313" key="6">
    <source>
        <dbReference type="Proteomes" id="UP000198519"/>
    </source>
</evidence>
<dbReference type="SUPFAM" id="SSF52172">
    <property type="entry name" value="CheY-like"/>
    <property type="match status" value="1"/>
</dbReference>
<dbReference type="GO" id="GO:0000160">
    <property type="term" value="P:phosphorelay signal transduction system"/>
    <property type="evidence" value="ECO:0007669"/>
    <property type="project" value="UniProtKB-KW"/>
</dbReference>
<reference evidence="6" key="1">
    <citation type="submission" date="2016-10" db="EMBL/GenBank/DDBJ databases">
        <authorList>
            <person name="Varghese N."/>
            <person name="Submissions S."/>
        </authorList>
    </citation>
    <scope>NUCLEOTIDE SEQUENCE [LARGE SCALE GENOMIC DNA]</scope>
    <source>
        <strain evidence="6">CGMCC 1.7061</strain>
    </source>
</reference>
<keyword evidence="2" id="KW-0902">Two-component regulatory system</keyword>
<dbReference type="OrthoDB" id="236568at2"/>
<dbReference type="InterPro" id="IPR011006">
    <property type="entry name" value="CheY-like_superfamily"/>
</dbReference>
<sequence>MSRGHALIVDDSSTARIMLSRLLERADLTTSSVASAEEAFPLLAKNSFDIIFLDHLLPGMNGFEALKKLKGQPETKGIPVFMYTSQNAERYRREAKTLGAAGVVGKQIDRAQLLRTLDGILDSAALTEPAAELSATSPAPWLADVSQQSANSLFGRMSTLEVAFEENDEELTSLRHSVSALQKQFHEELHSQRAKLRMISFASFASVVLLLSLVVWQSRHLSQLEDHVSQLEDQVDEQMSLLHRIVAGMVELIEKEP</sequence>
<dbReference type="PROSITE" id="PS50110">
    <property type="entry name" value="RESPONSE_REGULATORY"/>
    <property type="match status" value="1"/>
</dbReference>
<gene>
    <name evidence="5" type="ORF">SAMN04487963_2618</name>
</gene>
<proteinExistence type="predicted"/>
<dbReference type="InterPro" id="IPR001789">
    <property type="entry name" value="Sig_transdc_resp-reg_receiver"/>
</dbReference>
<dbReference type="Gene3D" id="3.40.50.2300">
    <property type="match status" value="1"/>
</dbReference>
<dbReference type="Pfam" id="PF00072">
    <property type="entry name" value="Response_reg"/>
    <property type="match status" value="1"/>
</dbReference>
<feature type="modified residue" description="4-aspartylphosphate" evidence="3">
    <location>
        <position position="54"/>
    </location>
</feature>
<evidence type="ECO:0000256" key="1">
    <source>
        <dbReference type="ARBA" id="ARBA00022553"/>
    </source>
</evidence>
<accession>A0A1I4R8V7</accession>
<protein>
    <submittedName>
        <fullName evidence="5">Response regulator receiver domain-containing protein</fullName>
    </submittedName>
</protein>
<dbReference type="Proteomes" id="UP000198519">
    <property type="component" value="Unassembled WGS sequence"/>
</dbReference>
<dbReference type="EMBL" id="FOUE01000004">
    <property type="protein sequence ID" value="SFM48649.1"/>
    <property type="molecule type" value="Genomic_DNA"/>
</dbReference>
<evidence type="ECO:0000256" key="3">
    <source>
        <dbReference type="PROSITE-ProRule" id="PRU00169"/>
    </source>
</evidence>
<evidence type="ECO:0000256" key="2">
    <source>
        <dbReference type="ARBA" id="ARBA00023012"/>
    </source>
</evidence>
<dbReference type="STRING" id="488535.SAMN04487963_2618"/>
<dbReference type="AlphaFoldDB" id="A0A1I4R8V7"/>
<name>A0A1I4R8V7_9GAMM</name>
<dbReference type="PANTHER" id="PTHR44591:SF14">
    <property type="entry name" value="PROTEIN PILG"/>
    <property type="match status" value="1"/>
</dbReference>
<keyword evidence="1 3" id="KW-0597">Phosphoprotein</keyword>